<dbReference type="EMBL" id="BSOP01000069">
    <property type="protein sequence ID" value="GLR55153.1"/>
    <property type="molecule type" value="Genomic_DNA"/>
</dbReference>
<organism evidence="1 2">
    <name type="scientific">Shinella yambaruensis</name>
    <dbReference type="NCBI Taxonomy" id="415996"/>
    <lineage>
        <taxon>Bacteria</taxon>
        <taxon>Pseudomonadati</taxon>
        <taxon>Pseudomonadota</taxon>
        <taxon>Alphaproteobacteria</taxon>
        <taxon>Hyphomicrobiales</taxon>
        <taxon>Rhizobiaceae</taxon>
        <taxon>Shinella</taxon>
    </lineage>
</organism>
<comment type="caution">
    <text evidence="1">The sequence shown here is derived from an EMBL/GenBank/DDBJ whole genome shotgun (WGS) entry which is preliminary data.</text>
</comment>
<reference evidence="2" key="1">
    <citation type="journal article" date="2019" name="Int. J. Syst. Evol. Microbiol.">
        <title>The Global Catalogue of Microorganisms (GCM) 10K type strain sequencing project: providing services to taxonomists for standard genome sequencing and annotation.</title>
        <authorList>
            <consortium name="The Broad Institute Genomics Platform"/>
            <consortium name="The Broad Institute Genome Sequencing Center for Infectious Disease"/>
            <person name="Wu L."/>
            <person name="Ma J."/>
        </authorList>
    </citation>
    <scope>NUCLEOTIDE SEQUENCE [LARGE SCALE GENOMIC DNA]</scope>
    <source>
        <strain evidence="2">NBRC 102122</strain>
    </source>
</reference>
<evidence type="ECO:0000313" key="2">
    <source>
        <dbReference type="Proteomes" id="UP001156702"/>
    </source>
</evidence>
<sequence>MRAHRAWPESPIVAEAIKPISDPARDFLRSVRIGGGRITIAAGAEGRALECRQAGYLHISEDGMIGRLTGLGQAYLDRLMRAH</sequence>
<dbReference type="Proteomes" id="UP001156702">
    <property type="component" value="Unassembled WGS sequence"/>
</dbReference>
<protein>
    <submittedName>
        <fullName evidence="1">Uncharacterized protein</fullName>
    </submittedName>
</protein>
<gene>
    <name evidence="1" type="ORF">GCM10007923_63740</name>
</gene>
<name>A0ABQ5ZQK5_9HYPH</name>
<evidence type="ECO:0000313" key="1">
    <source>
        <dbReference type="EMBL" id="GLR55153.1"/>
    </source>
</evidence>
<proteinExistence type="predicted"/>
<accession>A0ABQ5ZQK5</accession>
<keyword evidence="2" id="KW-1185">Reference proteome</keyword>